<dbReference type="Gene3D" id="2.60.40.2630">
    <property type="match status" value="1"/>
</dbReference>
<comment type="caution">
    <text evidence="2">The sequence shown here is derived from an EMBL/GenBank/DDBJ whole genome shotgun (WGS) entry which is preliminary data.</text>
</comment>
<gene>
    <name evidence="2" type="ORF">B5F97_05605</name>
</gene>
<protein>
    <recommendedName>
        <fullName evidence="4">Fimbrillin family protein</fullName>
    </recommendedName>
</protein>
<dbReference type="CDD" id="cd13121">
    <property type="entry name" value="BF2867_like_C"/>
    <property type="match status" value="1"/>
</dbReference>
<organism evidence="2 3">
    <name type="scientific">Bacteroides clarus</name>
    <dbReference type="NCBI Taxonomy" id="626929"/>
    <lineage>
        <taxon>Bacteria</taxon>
        <taxon>Pseudomonadati</taxon>
        <taxon>Bacteroidota</taxon>
        <taxon>Bacteroidia</taxon>
        <taxon>Bacteroidales</taxon>
        <taxon>Bacteroidaceae</taxon>
        <taxon>Bacteroides</taxon>
    </lineage>
</organism>
<dbReference type="RefSeq" id="WP_087425689.1">
    <property type="nucleotide sequence ID" value="NZ_CATZGC010000003.1"/>
</dbReference>
<dbReference type="Proteomes" id="UP000195386">
    <property type="component" value="Unassembled WGS sequence"/>
</dbReference>
<evidence type="ECO:0008006" key="4">
    <source>
        <dbReference type="Google" id="ProtNLM"/>
    </source>
</evidence>
<feature type="chain" id="PRO_5012101902" description="Fimbrillin family protein" evidence="1">
    <location>
        <begin position="20"/>
        <end position="311"/>
    </location>
</feature>
<accession>A0A1Y3YV42</accession>
<dbReference type="InterPro" id="IPR025049">
    <property type="entry name" value="Mfa-like_1"/>
</dbReference>
<evidence type="ECO:0000313" key="3">
    <source>
        <dbReference type="Proteomes" id="UP000195386"/>
    </source>
</evidence>
<evidence type="ECO:0000256" key="1">
    <source>
        <dbReference type="SAM" id="SignalP"/>
    </source>
</evidence>
<name>A0A1Y3YV42_9BACE</name>
<proteinExistence type="predicted"/>
<reference evidence="3" key="1">
    <citation type="submission" date="2017-04" db="EMBL/GenBank/DDBJ databases">
        <title>Function of individual gut microbiota members based on whole genome sequencing of pure cultures obtained from chicken caecum.</title>
        <authorList>
            <person name="Medvecky M."/>
            <person name="Cejkova D."/>
            <person name="Polansky O."/>
            <person name="Karasova D."/>
            <person name="Kubasova T."/>
            <person name="Cizek A."/>
            <person name="Rychlik I."/>
        </authorList>
    </citation>
    <scope>NUCLEOTIDE SEQUENCE [LARGE SCALE GENOMIC DNA]</scope>
    <source>
        <strain evidence="3">An43</strain>
    </source>
</reference>
<dbReference type="InterPro" id="IPR042278">
    <property type="entry name" value="Mfa-like_1_N"/>
</dbReference>
<dbReference type="PROSITE" id="PS51257">
    <property type="entry name" value="PROKAR_LIPOPROTEIN"/>
    <property type="match status" value="1"/>
</dbReference>
<feature type="signal peptide" evidence="1">
    <location>
        <begin position="1"/>
        <end position="19"/>
    </location>
</feature>
<dbReference type="EMBL" id="NFII01000004">
    <property type="protein sequence ID" value="OUO01706.1"/>
    <property type="molecule type" value="Genomic_DNA"/>
</dbReference>
<dbReference type="Gene3D" id="2.60.40.2620">
    <property type="entry name" value="Fimbrillin-like"/>
    <property type="match status" value="1"/>
</dbReference>
<evidence type="ECO:0000313" key="2">
    <source>
        <dbReference type="EMBL" id="OUO01706.1"/>
    </source>
</evidence>
<keyword evidence="1" id="KW-0732">Signal</keyword>
<dbReference type="Pfam" id="PF13149">
    <property type="entry name" value="Mfa_like_1"/>
    <property type="match status" value="1"/>
</dbReference>
<dbReference type="AlphaFoldDB" id="A0A1Y3YV42"/>
<sequence length="311" mass="33871">MKNMCLWTAIALMTLAACSEDKEASMEPGAAENFPAEIHGTINGYSAVSNSRGINGSWADGEAIGITTAAGLSNVSYVVTEDRNVKYTYSTEAECFQVVNPEGADHTIYFKGLYDMKLYAYAPYVGERGIVPETIEAATTSDLQAIDRQTNIDFLYAEGAGSQKNPKVDFIFHHRMSNILLNFKPKTGVQLSDLSYKLKGLKLDGTYTPSAGVAALKNSAIPQDIEMRITAAEDMKSSLILYPQTFSVSTILEVIMGNKSYAVSPSTDVVLEAGQQYVFDVLIGEQEMTINLASIVDWEVDGEKFAVAKKE</sequence>
<dbReference type="CDD" id="cd13120">
    <property type="entry name" value="BF2867_like_N"/>
    <property type="match status" value="1"/>
</dbReference>